<keyword evidence="1" id="KW-0472">Membrane</keyword>
<reference evidence="2 3" key="1">
    <citation type="journal article" date="2011" name="J. Bacteriol.">
        <title>Genome sequence of 'Pedosphaera parvula' Ellin514, an aerobic Verrucomicrobial isolate from pasture soil.</title>
        <authorList>
            <person name="Kant R."/>
            <person name="van Passel M.W."/>
            <person name="Sangwan P."/>
            <person name="Palva A."/>
            <person name="Lucas S."/>
            <person name="Copeland A."/>
            <person name="Lapidus A."/>
            <person name="Glavina Del Rio T."/>
            <person name="Dalin E."/>
            <person name="Tice H."/>
            <person name="Bruce D."/>
            <person name="Goodwin L."/>
            <person name="Pitluck S."/>
            <person name="Chertkov O."/>
            <person name="Larimer F.W."/>
            <person name="Land M.L."/>
            <person name="Hauser L."/>
            <person name="Brettin T.S."/>
            <person name="Detter J.C."/>
            <person name="Han S."/>
            <person name="de Vos W.M."/>
            <person name="Janssen P.H."/>
            <person name="Smidt H."/>
        </authorList>
    </citation>
    <scope>NUCLEOTIDE SEQUENCE [LARGE SCALE GENOMIC DNA]</scope>
    <source>
        <strain evidence="2 3">Ellin514</strain>
    </source>
</reference>
<comment type="caution">
    <text evidence="2">The sequence shown here is derived from an EMBL/GenBank/DDBJ whole genome shotgun (WGS) entry which is preliminary data.</text>
</comment>
<proteinExistence type="predicted"/>
<dbReference type="AlphaFoldDB" id="B9XMZ8"/>
<organism evidence="2 3">
    <name type="scientific">Pedosphaera parvula (strain Ellin514)</name>
    <dbReference type="NCBI Taxonomy" id="320771"/>
    <lineage>
        <taxon>Bacteria</taxon>
        <taxon>Pseudomonadati</taxon>
        <taxon>Verrucomicrobiota</taxon>
        <taxon>Pedosphaerae</taxon>
        <taxon>Pedosphaerales</taxon>
        <taxon>Pedosphaeraceae</taxon>
        <taxon>Pedosphaera</taxon>
    </lineage>
</organism>
<feature type="transmembrane region" description="Helical" evidence="1">
    <location>
        <begin position="74"/>
        <end position="97"/>
    </location>
</feature>
<name>B9XMZ8_PEDPL</name>
<evidence type="ECO:0000313" key="2">
    <source>
        <dbReference type="EMBL" id="EEF58794.1"/>
    </source>
</evidence>
<accession>B9XMZ8</accession>
<dbReference type="Proteomes" id="UP000003688">
    <property type="component" value="Unassembled WGS sequence"/>
</dbReference>
<protein>
    <submittedName>
        <fullName evidence="2">Uncharacterized protein</fullName>
    </submittedName>
</protein>
<keyword evidence="3" id="KW-1185">Reference proteome</keyword>
<evidence type="ECO:0000256" key="1">
    <source>
        <dbReference type="SAM" id="Phobius"/>
    </source>
</evidence>
<feature type="transmembrane region" description="Helical" evidence="1">
    <location>
        <begin position="16"/>
        <end position="36"/>
    </location>
</feature>
<evidence type="ECO:0000313" key="3">
    <source>
        <dbReference type="Proteomes" id="UP000003688"/>
    </source>
</evidence>
<keyword evidence="1" id="KW-1133">Transmembrane helix</keyword>
<gene>
    <name evidence="2" type="ORF">Cflav_PD1967</name>
</gene>
<sequence length="135" mass="15619">MQYHGVVMESLKTIEMILWFNIVVAVLFGTLLILLIRRRDLWLRYTASEAAFNLRLRSPQRLVDAIRRFEESRAFICCIGVVLAFSLFGAVVSGRVYKHTSDRIKLLRPASRKVSMHQDEHWFQVGQSNPGVRIS</sequence>
<dbReference type="EMBL" id="ABOX02000037">
    <property type="protein sequence ID" value="EEF58794.1"/>
    <property type="molecule type" value="Genomic_DNA"/>
</dbReference>
<keyword evidence="1" id="KW-0812">Transmembrane</keyword>